<dbReference type="AlphaFoldDB" id="A0A4C1TNU6"/>
<name>A0A4C1TNU6_EUMVA</name>
<sequence>MFTYPVISFDRSDHPASQGTACVPRATVDDARNDAERHADHPQDARNRNLNDSLHSNEWHQELEASQKQSRDAHKALRDCRGCKIMKVSKHTTDGASTPAAGTTEAMQVDEVIASITTLECIDIEYVRIPIIKDTFSSS</sequence>
<dbReference type="OrthoDB" id="8240057at2759"/>
<feature type="compositionally biased region" description="Basic and acidic residues" evidence="1">
    <location>
        <begin position="27"/>
        <end position="73"/>
    </location>
</feature>
<accession>A0A4C1TNU6</accession>
<dbReference type="EMBL" id="BGZK01000072">
    <property type="protein sequence ID" value="GBP15471.1"/>
    <property type="molecule type" value="Genomic_DNA"/>
</dbReference>
<keyword evidence="3" id="KW-1185">Reference proteome</keyword>
<evidence type="ECO:0000313" key="2">
    <source>
        <dbReference type="EMBL" id="GBP15471.1"/>
    </source>
</evidence>
<comment type="caution">
    <text evidence="2">The sequence shown here is derived from an EMBL/GenBank/DDBJ whole genome shotgun (WGS) entry which is preliminary data.</text>
</comment>
<protein>
    <submittedName>
        <fullName evidence="2">Uncharacterized protein</fullName>
    </submittedName>
</protein>
<feature type="region of interest" description="Disordered" evidence="1">
    <location>
        <begin position="1"/>
        <end position="73"/>
    </location>
</feature>
<reference evidence="2 3" key="1">
    <citation type="journal article" date="2019" name="Commun. Biol.">
        <title>The bagworm genome reveals a unique fibroin gene that provides high tensile strength.</title>
        <authorList>
            <person name="Kono N."/>
            <person name="Nakamura H."/>
            <person name="Ohtoshi R."/>
            <person name="Tomita M."/>
            <person name="Numata K."/>
            <person name="Arakawa K."/>
        </authorList>
    </citation>
    <scope>NUCLEOTIDE SEQUENCE [LARGE SCALE GENOMIC DNA]</scope>
</reference>
<evidence type="ECO:0000313" key="3">
    <source>
        <dbReference type="Proteomes" id="UP000299102"/>
    </source>
</evidence>
<evidence type="ECO:0000256" key="1">
    <source>
        <dbReference type="SAM" id="MobiDB-lite"/>
    </source>
</evidence>
<dbReference type="Proteomes" id="UP000299102">
    <property type="component" value="Unassembled WGS sequence"/>
</dbReference>
<proteinExistence type="predicted"/>
<gene>
    <name evidence="2" type="ORF">EVAR_9256_1</name>
</gene>
<organism evidence="2 3">
    <name type="scientific">Eumeta variegata</name>
    <name type="common">Bagworm moth</name>
    <name type="synonym">Eumeta japonica</name>
    <dbReference type="NCBI Taxonomy" id="151549"/>
    <lineage>
        <taxon>Eukaryota</taxon>
        <taxon>Metazoa</taxon>
        <taxon>Ecdysozoa</taxon>
        <taxon>Arthropoda</taxon>
        <taxon>Hexapoda</taxon>
        <taxon>Insecta</taxon>
        <taxon>Pterygota</taxon>
        <taxon>Neoptera</taxon>
        <taxon>Endopterygota</taxon>
        <taxon>Lepidoptera</taxon>
        <taxon>Glossata</taxon>
        <taxon>Ditrysia</taxon>
        <taxon>Tineoidea</taxon>
        <taxon>Psychidae</taxon>
        <taxon>Oiketicinae</taxon>
        <taxon>Eumeta</taxon>
    </lineage>
</organism>